<dbReference type="Gene3D" id="2.40.370.10">
    <property type="entry name" value="AttH-like domain"/>
    <property type="match status" value="2"/>
</dbReference>
<dbReference type="Pfam" id="PF07143">
    <property type="entry name" value="CrtC"/>
    <property type="match status" value="1"/>
</dbReference>
<sequence>MHHRKRRYFMQALAISCALPVSQWANSSVAYPPVRPRKLIFPRDHGAHPEFRTEWWYLTGWLGSGENAIGFQITFFRSRTQHSPDNPSRFAPTQLLFAHAALAIPEERKLRHADVAGRVGTAGAVFDTADTKLRLANWTMERTINDRYQFDIPADTFTIRLEATPSQTPVLRGNQGFSAKGPSPDLASYYYSRPQLNVTAQIEIKDKSSKGKQASLLKRSGIGWFDHEWSSSLLMPGAVGWDWIGINLLNGGSIMAFRIRDQAGKALFSEWDRRDQTGRVLERHSNAIWEAVDQWSSPRSLANYPKGFLIRVGNQEFRLQTLMQDQEVDARASTGGFYYEGAVEMSQNQVVIGRGYLELTGYSQAVTL</sequence>
<proteinExistence type="predicted"/>
<dbReference type="RefSeq" id="WP_353437829.1">
    <property type="nucleotide sequence ID" value="NZ_CP099959.1"/>
</dbReference>
<protein>
    <submittedName>
        <fullName evidence="2">Carotenoid 1,2-hydratase</fullName>
    </submittedName>
</protein>
<reference evidence="2" key="1">
    <citation type="submission" date="2022-06" db="EMBL/GenBank/DDBJ databases">
        <title>New Polynucleobacter species.</title>
        <authorList>
            <person name="Hahn M.W."/>
        </authorList>
    </citation>
    <scope>NUCLEOTIDE SEQUENCE</scope>
    <source>
        <strain evidence="2">UK-FUSCHL-C3</strain>
    </source>
</reference>
<organism evidence="2">
    <name type="scientific">Polynucleobacter sp. UK-FUSCHL-C3</name>
    <dbReference type="NCBI Taxonomy" id="2955208"/>
    <lineage>
        <taxon>Bacteria</taxon>
        <taxon>Pseudomonadati</taxon>
        <taxon>Pseudomonadota</taxon>
        <taxon>Betaproteobacteria</taxon>
        <taxon>Burkholderiales</taxon>
        <taxon>Burkholderiaceae</taxon>
        <taxon>Polynucleobacter</taxon>
    </lineage>
</organism>
<gene>
    <name evidence="2" type="ORF">NKE59_04800</name>
</gene>
<dbReference type="SUPFAM" id="SSF159245">
    <property type="entry name" value="AttH-like"/>
    <property type="match status" value="1"/>
</dbReference>
<dbReference type="PANTHER" id="PTHR38591:SF1">
    <property type="entry name" value="BLL1000 PROTEIN"/>
    <property type="match status" value="1"/>
</dbReference>
<feature type="domain" description="AttH" evidence="1">
    <location>
        <begin position="53"/>
        <end position="231"/>
    </location>
</feature>
<dbReference type="Pfam" id="PF17186">
    <property type="entry name" value="Lipocalin_9"/>
    <property type="match status" value="1"/>
</dbReference>
<dbReference type="EMBL" id="CP099959">
    <property type="protein sequence ID" value="XCC56830.1"/>
    <property type="molecule type" value="Genomic_DNA"/>
</dbReference>
<name>A0AAU7ZZK9_9BURK</name>
<evidence type="ECO:0000313" key="2">
    <source>
        <dbReference type="EMBL" id="XCC56830.1"/>
    </source>
</evidence>
<dbReference type="InterPro" id="IPR010791">
    <property type="entry name" value="AttH_dom"/>
</dbReference>
<dbReference type="AlphaFoldDB" id="A0AAU7ZZK9"/>
<evidence type="ECO:0000259" key="1">
    <source>
        <dbReference type="Pfam" id="PF07143"/>
    </source>
</evidence>
<dbReference type="PANTHER" id="PTHR38591">
    <property type="entry name" value="HYDROLASE"/>
    <property type="match status" value="1"/>
</dbReference>
<dbReference type="InterPro" id="IPR023374">
    <property type="entry name" value="AttH-like_dom_sf"/>
</dbReference>
<accession>A0AAU7ZZK9</accession>